<dbReference type="RefSeq" id="WP_147647716.1">
    <property type="nucleotide sequence ID" value="NZ_CP042806.1"/>
</dbReference>
<keyword evidence="3 5" id="KW-1133">Transmembrane helix</keyword>
<evidence type="ECO:0000256" key="4">
    <source>
        <dbReference type="ARBA" id="ARBA00023136"/>
    </source>
</evidence>
<name>A0A5B9EEP7_9BACT</name>
<dbReference type="OrthoDB" id="121934at2"/>
<evidence type="ECO:0000259" key="6">
    <source>
        <dbReference type="Pfam" id="PF13664"/>
    </source>
</evidence>
<dbReference type="Proteomes" id="UP000321820">
    <property type="component" value="Chromosome"/>
</dbReference>
<feature type="transmembrane region" description="Helical" evidence="5">
    <location>
        <begin position="89"/>
        <end position="109"/>
    </location>
</feature>
<accession>A0A5B9EEP7</accession>
<dbReference type="AlphaFoldDB" id="A0A5B9EEP7"/>
<dbReference type="Pfam" id="PF13664">
    <property type="entry name" value="DUF4149"/>
    <property type="match status" value="1"/>
</dbReference>
<evidence type="ECO:0000256" key="2">
    <source>
        <dbReference type="ARBA" id="ARBA00022692"/>
    </source>
</evidence>
<dbReference type="KEGG" id="talb:FTW19_11260"/>
<keyword evidence="4 5" id="KW-0472">Membrane</keyword>
<evidence type="ECO:0000256" key="1">
    <source>
        <dbReference type="ARBA" id="ARBA00004370"/>
    </source>
</evidence>
<evidence type="ECO:0000313" key="8">
    <source>
        <dbReference type="Proteomes" id="UP000321820"/>
    </source>
</evidence>
<organism evidence="7 8">
    <name type="scientific">Terriglobus albidus</name>
    <dbReference type="NCBI Taxonomy" id="1592106"/>
    <lineage>
        <taxon>Bacteria</taxon>
        <taxon>Pseudomonadati</taxon>
        <taxon>Acidobacteriota</taxon>
        <taxon>Terriglobia</taxon>
        <taxon>Terriglobales</taxon>
        <taxon>Acidobacteriaceae</taxon>
        <taxon>Terriglobus</taxon>
    </lineage>
</organism>
<dbReference type="EMBL" id="CP042806">
    <property type="protein sequence ID" value="QEE28526.1"/>
    <property type="molecule type" value="Genomic_DNA"/>
</dbReference>
<dbReference type="GO" id="GO:0016020">
    <property type="term" value="C:membrane"/>
    <property type="evidence" value="ECO:0007669"/>
    <property type="project" value="UniProtKB-SubCell"/>
</dbReference>
<proteinExistence type="predicted"/>
<evidence type="ECO:0000313" key="7">
    <source>
        <dbReference type="EMBL" id="QEE28526.1"/>
    </source>
</evidence>
<feature type="transmembrane region" description="Helical" evidence="5">
    <location>
        <begin position="58"/>
        <end position="77"/>
    </location>
</feature>
<protein>
    <submittedName>
        <fullName evidence="7">DUF4149 domain-containing protein</fullName>
    </submittedName>
</protein>
<gene>
    <name evidence="7" type="ORF">FTW19_11260</name>
</gene>
<sequence length="172" mass="19050">MVAFLRALRLLSLVAWMGGIVFFGAIAAPAIFSPQVLEMTQGNTRIPGIIVGLCLTRLHWVGLGCGVVLALTTVLLYQRSHRYRLQMLAIVSLTALMLCLTMYIGFHIMPLMEHDRQLVGGDFTNLPLTNPERADFDRLHQVSTRLEQIVLFCALGVTLAMASEDLPQDRAV</sequence>
<dbReference type="InterPro" id="IPR025423">
    <property type="entry name" value="TMEM205-like"/>
</dbReference>
<evidence type="ECO:0000256" key="3">
    <source>
        <dbReference type="ARBA" id="ARBA00022989"/>
    </source>
</evidence>
<feature type="transmembrane region" description="Helical" evidence="5">
    <location>
        <begin position="7"/>
        <end position="32"/>
    </location>
</feature>
<reference evidence="7 8" key="1">
    <citation type="submission" date="2019-08" db="EMBL/GenBank/DDBJ databases">
        <title>Complete genome sequence of Terriglobus albidus strain ORNL.</title>
        <authorList>
            <person name="Podar M."/>
        </authorList>
    </citation>
    <scope>NUCLEOTIDE SEQUENCE [LARGE SCALE GENOMIC DNA]</scope>
    <source>
        <strain evidence="7 8">ORNL</strain>
    </source>
</reference>
<keyword evidence="2 5" id="KW-0812">Transmembrane</keyword>
<evidence type="ECO:0000256" key="5">
    <source>
        <dbReference type="SAM" id="Phobius"/>
    </source>
</evidence>
<keyword evidence="8" id="KW-1185">Reference proteome</keyword>
<feature type="domain" description="TMEM205-like" evidence="6">
    <location>
        <begin position="11"/>
        <end position="113"/>
    </location>
</feature>
<comment type="subcellular location">
    <subcellularLocation>
        <location evidence="1">Membrane</location>
    </subcellularLocation>
</comment>